<feature type="compositionally biased region" description="Low complexity" evidence="10">
    <location>
        <begin position="253"/>
        <end position="264"/>
    </location>
</feature>
<evidence type="ECO:0000256" key="10">
    <source>
        <dbReference type="SAM" id="MobiDB-lite"/>
    </source>
</evidence>
<feature type="domain" description="Peptidase S59" evidence="11">
    <location>
        <begin position="710"/>
        <end position="854"/>
    </location>
</feature>
<keyword evidence="8" id="KW-0906">Nuclear pore complex</keyword>
<dbReference type="PANTHER" id="PTHR23198">
    <property type="entry name" value="NUCLEOPORIN"/>
    <property type="match status" value="1"/>
</dbReference>
<evidence type="ECO:0000256" key="9">
    <source>
        <dbReference type="ARBA" id="ARBA00023242"/>
    </source>
</evidence>
<feature type="region of interest" description="Disordered" evidence="10">
    <location>
        <begin position="383"/>
        <end position="421"/>
    </location>
</feature>
<dbReference type="SUPFAM" id="SSF82215">
    <property type="entry name" value="C-terminal autoproteolytic domain of nucleoporin nup98"/>
    <property type="match status" value="1"/>
</dbReference>
<keyword evidence="5" id="KW-0509">mRNA transport</keyword>
<evidence type="ECO:0000259" key="11">
    <source>
        <dbReference type="PROSITE" id="PS51434"/>
    </source>
</evidence>
<protein>
    <submittedName>
        <fullName evidence="12">FG-nucleoporin NUP116</fullName>
    </submittedName>
</protein>
<feature type="compositionally biased region" description="Polar residues" evidence="10">
    <location>
        <begin position="536"/>
        <end position="548"/>
    </location>
</feature>
<dbReference type="Proteomes" id="UP000189580">
    <property type="component" value="Chromosome c"/>
</dbReference>
<dbReference type="EMBL" id="CP014500">
    <property type="protein sequence ID" value="ANB11201.1"/>
    <property type="molecule type" value="Genomic_DNA"/>
</dbReference>
<sequence length="857" mass="86220">MFGATNTSPFGATNNATNTGTGLFGSTNNNTATSPFGASTGTQSSLFGAKPATATGGMFGSNTATTTNNAFGGTSNTGAFGSSGGFGTNTNTNSTSPFGSTFGANNNSTTNTGGGLFGQQAAKPAFGGFGATNNTATTSPFGTTTNNTSGGLFGQNNNAGNTGTGLFGANNTNTSSPFGSASSTTNAPAASSGFGGFGGTATQQQNKPAFGFGNSGTTNTTTTSPFGQSTTNTGTGLFGQTNTANTGGSGLFGNTSSQNTNTGTGLFGQNNTAGGATGTSGTGLFGQSNNNATSNTASPFGGFGAANNQQNTGATTGGLFSNAAKPAGSLFGGGATTTAPATSGLFGGSTPGATATGSFGVDGGANSAKPSLFGTAPAATAKPTTGLFGGANNPLGTRGTFGAPNDTTPRFGLAGNTSAQQQGTSLFGQAAKPSLFSQPSNASTNGGLSLSGSTGATQLNNSQLLASVDQNPYGNNPLFTSVNGQQAQSQPGTPVATPLSTTPSSNRKKQGIVSAYKLAPKPLFSPRPRHVGSGSPGNRSSIMGSSATGADDSINGDRTLGKLTRTGSNSPNAVANSVYSLHADEAILSSNAFSPHGSSVRRLIIDRKRTPNNSLLLTDGRSVADESSQLLTPGPSNTSVLPGSIASLDLSETTIPGTPSPNGALRTSVSPEKPFNRGMNNNGVANDSATTASAPAKPKPVLPDNEIVDEHGYWISPSQEKLDHMSLKELEGVKNFTVGRKGFGFVRFDVPIDLSQYSSVFKQIPGRIVIFGKKSCVIYPDTSSKPAPGSELNVKATISLEGVWIMTKDTREPVKDPNHPLYDKHLQRLKNLKFTTFVSWDKETGTWVFKIDPSAES</sequence>
<dbReference type="PROSITE" id="PS51434">
    <property type="entry name" value="NUP_C"/>
    <property type="match status" value="1"/>
</dbReference>
<evidence type="ECO:0000256" key="8">
    <source>
        <dbReference type="ARBA" id="ARBA00023132"/>
    </source>
</evidence>
<dbReference type="GO" id="GO:0008139">
    <property type="term" value="F:nuclear localization sequence binding"/>
    <property type="evidence" value="ECO:0007669"/>
    <property type="project" value="TreeGrafter"/>
</dbReference>
<evidence type="ECO:0000256" key="1">
    <source>
        <dbReference type="ARBA" id="ARBA00004567"/>
    </source>
</evidence>
<feature type="compositionally biased region" description="Low complexity" evidence="10">
    <location>
        <begin position="91"/>
        <end position="111"/>
    </location>
</feature>
<dbReference type="GO" id="GO:0006606">
    <property type="term" value="P:protein import into nucleus"/>
    <property type="evidence" value="ECO:0007669"/>
    <property type="project" value="TreeGrafter"/>
</dbReference>
<evidence type="ECO:0000256" key="2">
    <source>
        <dbReference type="ARBA" id="ARBA00004620"/>
    </source>
</evidence>
<feature type="compositionally biased region" description="Polar residues" evidence="10">
    <location>
        <begin position="650"/>
        <end position="670"/>
    </location>
</feature>
<dbReference type="GO" id="GO:0044613">
    <property type="term" value="C:nuclear pore central transport channel"/>
    <property type="evidence" value="ECO:0007669"/>
    <property type="project" value="UniProtKB-ARBA"/>
</dbReference>
<proteinExistence type="inferred from homology"/>
<feature type="compositionally biased region" description="Low complexity" evidence="10">
    <location>
        <begin position="288"/>
        <end position="298"/>
    </location>
</feature>
<reference evidence="12 13" key="1">
    <citation type="submission" date="2016-02" db="EMBL/GenBank/DDBJ databases">
        <title>Complete genome sequence and transcriptome regulation of the pentose utilising yeast Sugiyamaella lignohabitans.</title>
        <authorList>
            <person name="Bellasio M."/>
            <person name="Peymann A."/>
            <person name="Valli M."/>
            <person name="Sipitzky M."/>
            <person name="Graf A."/>
            <person name="Sauer M."/>
            <person name="Marx H."/>
            <person name="Mattanovich D."/>
        </authorList>
    </citation>
    <scope>NUCLEOTIDE SEQUENCE [LARGE SCALE GENOMIC DNA]</scope>
    <source>
        <strain evidence="12 13">CBS 10342</strain>
    </source>
</reference>
<dbReference type="Pfam" id="PF04096">
    <property type="entry name" value="Nucleoporin2"/>
    <property type="match status" value="1"/>
</dbReference>
<comment type="similarity">
    <text evidence="3">Belongs to the nucleoporin GLFG family.</text>
</comment>
<feature type="compositionally biased region" description="Low complexity" evidence="10">
    <location>
        <begin position="200"/>
        <end position="233"/>
    </location>
</feature>
<evidence type="ECO:0000313" key="13">
    <source>
        <dbReference type="Proteomes" id="UP000189580"/>
    </source>
</evidence>
<dbReference type="GeneID" id="30036088"/>
<feature type="region of interest" description="Disordered" evidence="10">
    <location>
        <begin position="194"/>
        <end position="309"/>
    </location>
</feature>
<dbReference type="GO" id="GO:0044614">
    <property type="term" value="C:nuclear pore cytoplasmic filaments"/>
    <property type="evidence" value="ECO:0007669"/>
    <property type="project" value="TreeGrafter"/>
</dbReference>
<dbReference type="PANTHER" id="PTHR23198:SF6">
    <property type="entry name" value="NUCLEAR PORE COMPLEX PROTEIN NUP98-NUP96"/>
    <property type="match status" value="1"/>
</dbReference>
<dbReference type="InterPro" id="IPR036903">
    <property type="entry name" value="Nup98_auto-Pept-S59_dom_sf"/>
</dbReference>
<dbReference type="GO" id="GO:0034398">
    <property type="term" value="P:telomere tethering at nuclear periphery"/>
    <property type="evidence" value="ECO:0007669"/>
    <property type="project" value="TreeGrafter"/>
</dbReference>
<dbReference type="GO" id="GO:0051028">
    <property type="term" value="P:mRNA transport"/>
    <property type="evidence" value="ECO:0007669"/>
    <property type="project" value="UniProtKB-KW"/>
</dbReference>
<keyword evidence="13" id="KW-1185">Reference proteome</keyword>
<dbReference type="GO" id="GO:0000973">
    <property type="term" value="P:post-transcriptional tethering of RNA polymerase II gene DNA at nuclear periphery"/>
    <property type="evidence" value="ECO:0007669"/>
    <property type="project" value="TreeGrafter"/>
</dbReference>
<gene>
    <name evidence="12" type="primary">NUP116</name>
    <name evidence="12" type="ORF">AWJ20_4003</name>
</gene>
<evidence type="ECO:0000256" key="6">
    <source>
        <dbReference type="ARBA" id="ARBA00022927"/>
    </source>
</evidence>
<dbReference type="GO" id="GO:0017056">
    <property type="term" value="F:structural constituent of nuclear pore"/>
    <property type="evidence" value="ECO:0007669"/>
    <property type="project" value="InterPro"/>
</dbReference>
<dbReference type="InterPro" id="IPR025574">
    <property type="entry name" value="Nucleoporin_FG_rpt"/>
</dbReference>
<dbReference type="GO" id="GO:0031965">
    <property type="term" value="C:nuclear membrane"/>
    <property type="evidence" value="ECO:0007669"/>
    <property type="project" value="UniProtKB-SubCell"/>
</dbReference>
<dbReference type="InterPro" id="IPR037665">
    <property type="entry name" value="Nucleoporin_S59-like"/>
</dbReference>
<dbReference type="Gene3D" id="3.30.1610.10">
    <property type="entry name" value="Peptidase S59, nucleoporin"/>
    <property type="match status" value="1"/>
</dbReference>
<dbReference type="RefSeq" id="XP_018733678.1">
    <property type="nucleotide sequence ID" value="XM_018881050.1"/>
</dbReference>
<evidence type="ECO:0000256" key="3">
    <source>
        <dbReference type="ARBA" id="ARBA00008926"/>
    </source>
</evidence>
<feature type="compositionally biased region" description="Polar residues" evidence="10">
    <location>
        <begin position="234"/>
        <end position="246"/>
    </location>
</feature>
<organism evidence="12 13">
    <name type="scientific">Sugiyamaella lignohabitans</name>
    <dbReference type="NCBI Taxonomy" id="796027"/>
    <lineage>
        <taxon>Eukaryota</taxon>
        <taxon>Fungi</taxon>
        <taxon>Dikarya</taxon>
        <taxon>Ascomycota</taxon>
        <taxon>Saccharomycotina</taxon>
        <taxon>Dipodascomycetes</taxon>
        <taxon>Dipodascales</taxon>
        <taxon>Trichomonascaceae</taxon>
        <taxon>Sugiyamaella</taxon>
    </lineage>
</organism>
<keyword evidence="9" id="KW-0539">Nucleus</keyword>
<keyword evidence="4" id="KW-0813">Transport</keyword>
<dbReference type="AlphaFoldDB" id="A0A161HFC8"/>
<dbReference type="InterPro" id="IPR007230">
    <property type="entry name" value="Nup98_auto-Pept-S59_dom"/>
</dbReference>
<keyword evidence="6" id="KW-0653">Protein transport</keyword>
<keyword evidence="7" id="KW-0811">Translocation</keyword>
<feature type="region of interest" description="Disordered" evidence="10">
    <location>
        <begin position="650"/>
        <end position="701"/>
    </location>
</feature>
<feature type="region of interest" description="Disordered" evidence="10">
    <location>
        <begin position="170"/>
        <end position="189"/>
    </location>
</feature>
<evidence type="ECO:0000256" key="4">
    <source>
        <dbReference type="ARBA" id="ARBA00022448"/>
    </source>
</evidence>
<feature type="region of interest" description="Disordered" evidence="10">
    <location>
        <begin position="467"/>
        <end position="568"/>
    </location>
</feature>
<dbReference type="Pfam" id="PF13634">
    <property type="entry name" value="Nucleoporin_FG"/>
    <property type="match status" value="3"/>
</dbReference>
<dbReference type="OrthoDB" id="3797628at2759"/>
<dbReference type="GO" id="GO:0003723">
    <property type="term" value="F:RNA binding"/>
    <property type="evidence" value="ECO:0007669"/>
    <property type="project" value="TreeGrafter"/>
</dbReference>
<dbReference type="KEGG" id="slb:AWJ20_4003"/>
<evidence type="ECO:0000256" key="7">
    <source>
        <dbReference type="ARBA" id="ARBA00023010"/>
    </source>
</evidence>
<dbReference type="GO" id="GO:0006405">
    <property type="term" value="P:RNA export from nucleus"/>
    <property type="evidence" value="ECO:0007669"/>
    <property type="project" value="TreeGrafter"/>
</dbReference>
<feature type="region of interest" description="Disordered" evidence="10">
    <location>
        <begin position="91"/>
        <end position="119"/>
    </location>
</feature>
<feature type="compositionally biased region" description="Gly residues" evidence="10">
    <location>
        <begin position="275"/>
        <end position="284"/>
    </location>
</feature>
<accession>A0A161HFC8</accession>
<feature type="compositionally biased region" description="Polar residues" evidence="10">
    <location>
        <begin position="467"/>
        <end position="505"/>
    </location>
</feature>
<evidence type="ECO:0000313" key="12">
    <source>
        <dbReference type="EMBL" id="ANB11201.1"/>
    </source>
</evidence>
<comment type="subcellular location">
    <subcellularLocation>
        <location evidence="2">Nucleus membrane</location>
        <topology evidence="2">Peripheral membrane protein</topology>
        <orientation evidence="2">Nucleoplasmic side</orientation>
    </subcellularLocation>
    <subcellularLocation>
        <location evidence="1">Nucleus</location>
        <location evidence="1">Nuclear pore complex</location>
    </subcellularLocation>
</comment>
<evidence type="ECO:0000256" key="5">
    <source>
        <dbReference type="ARBA" id="ARBA00022816"/>
    </source>
</evidence>
<feature type="compositionally biased region" description="Polar residues" evidence="10">
    <location>
        <begin position="678"/>
        <end position="687"/>
    </location>
</feature>
<name>A0A161HFC8_9ASCO</name>